<dbReference type="GO" id="GO:0008184">
    <property type="term" value="F:glycogen phosphorylase activity"/>
    <property type="evidence" value="ECO:0007669"/>
    <property type="project" value="InterPro"/>
</dbReference>
<evidence type="ECO:0000256" key="4">
    <source>
        <dbReference type="ARBA" id="ARBA00022679"/>
    </source>
</evidence>
<dbReference type="SUPFAM" id="SSF53756">
    <property type="entry name" value="UDP-Glycosyltransferase/glycogen phosphorylase"/>
    <property type="match status" value="1"/>
</dbReference>
<dbReference type="GO" id="GO:0005980">
    <property type="term" value="P:glycogen catabolic process"/>
    <property type="evidence" value="ECO:0007669"/>
    <property type="project" value="TreeGrafter"/>
</dbReference>
<dbReference type="GO" id="GO:0030170">
    <property type="term" value="F:pyridoxal phosphate binding"/>
    <property type="evidence" value="ECO:0007669"/>
    <property type="project" value="TreeGrafter"/>
</dbReference>
<evidence type="ECO:0000256" key="6">
    <source>
        <dbReference type="ARBA" id="ARBA00023277"/>
    </source>
</evidence>
<keyword evidence="5 7" id="KW-0663">Pyridoxal phosphate</keyword>
<comment type="cofactor">
    <cofactor evidence="1 7">
        <name>pyridoxal 5'-phosphate</name>
        <dbReference type="ChEBI" id="CHEBI:597326"/>
    </cofactor>
</comment>
<evidence type="ECO:0000313" key="9">
    <source>
        <dbReference type="Proteomes" id="UP000014316"/>
    </source>
</evidence>
<dbReference type="PANTHER" id="PTHR11468:SF3">
    <property type="entry name" value="GLYCOGEN PHOSPHORYLASE, LIVER FORM"/>
    <property type="match status" value="1"/>
</dbReference>
<name>A0A829G4F1_LACPA</name>
<protein>
    <recommendedName>
        <fullName evidence="7">Alpha-1,4 glucan phosphorylase</fullName>
        <ecNumber evidence="7">2.4.1.1</ecNumber>
    </recommendedName>
</protein>
<dbReference type="FunFam" id="3.40.50.2000:FF:000153">
    <property type="entry name" value="Alpha-1,4 glucan phosphorylase"/>
    <property type="match status" value="1"/>
</dbReference>
<keyword evidence="3 7" id="KW-0328">Glycosyltransferase</keyword>
<dbReference type="PANTHER" id="PTHR11468">
    <property type="entry name" value="GLYCOGEN PHOSPHORYLASE"/>
    <property type="match status" value="1"/>
</dbReference>
<comment type="caution">
    <text evidence="8">The sequence shown here is derived from an EMBL/GenBank/DDBJ whole genome shotgun (WGS) entry which is preliminary data.</text>
</comment>
<evidence type="ECO:0000256" key="5">
    <source>
        <dbReference type="ARBA" id="ARBA00022898"/>
    </source>
</evidence>
<evidence type="ECO:0000313" key="8">
    <source>
        <dbReference type="EMBL" id="EPC51836.1"/>
    </source>
</evidence>
<sequence length="327" mass="36986">MSLTKEQFITEFKDIALKLYAAPLDDLSTQQLYQALALLTRSYIGQPWAETKKRYDQEETKQVFYFSIEFLPGRLLQSNLLNLGILSEVEAGLNELGLRPQKIFDAEADPGLGNGGLGRLASAFMDAMASVGMAGNGNGIRYQYGLFKQAFVNGYQVELPDDWMRNGFAWETRKENRAVTVKFGGWVELRPSRSGNLRVTYHNTDDVLAVPYDVAMVGYHNQVVNNLRLWSAEAPINAGTDFTLEQKERINQITQILYPDDSDASGKQLRLRQEYFFTSAGIQSIVRHYRRTHNSMAGFADRVAIHINDTHPAMAIPELMRVLMDDE</sequence>
<reference evidence="8 9" key="1">
    <citation type="journal article" date="2013" name="PLoS ONE">
        <title>Lactobacillus paracasei comparative genomics: towards species pan-genome definition and exploitation of diversity.</title>
        <authorList>
            <person name="Smokvina T."/>
            <person name="Wels M."/>
            <person name="Polka J."/>
            <person name="Chervaux C."/>
            <person name="Brisse S."/>
            <person name="Boekhorst J."/>
            <person name="van Hylckama Vlieg J.E."/>
            <person name="Siezen R.J."/>
        </authorList>
    </citation>
    <scope>NUCLEOTIDE SEQUENCE [LARGE SCALE GENOMIC DNA]</scope>
    <source>
        <strain evidence="8 9">Lpp123</strain>
    </source>
</reference>
<keyword evidence="4 7" id="KW-0808">Transferase</keyword>
<evidence type="ECO:0000256" key="2">
    <source>
        <dbReference type="ARBA" id="ARBA00006047"/>
    </source>
</evidence>
<evidence type="ECO:0000256" key="7">
    <source>
        <dbReference type="RuleBase" id="RU000587"/>
    </source>
</evidence>
<dbReference type="InterPro" id="IPR000811">
    <property type="entry name" value="Glyco_trans_35"/>
</dbReference>
<accession>A0A829G4F1</accession>
<dbReference type="EC" id="2.4.1.1" evidence="7"/>
<evidence type="ECO:0000256" key="3">
    <source>
        <dbReference type="ARBA" id="ARBA00022676"/>
    </source>
</evidence>
<organism evidence="8 9">
    <name type="scientific">Lacticaseibacillus paracasei subsp. paracasei Lpp123</name>
    <dbReference type="NCBI Taxonomy" id="1256201"/>
    <lineage>
        <taxon>Bacteria</taxon>
        <taxon>Bacillati</taxon>
        <taxon>Bacillota</taxon>
        <taxon>Bacilli</taxon>
        <taxon>Lactobacillales</taxon>
        <taxon>Lactobacillaceae</taxon>
        <taxon>Lacticaseibacillus</taxon>
    </lineage>
</organism>
<evidence type="ECO:0000256" key="1">
    <source>
        <dbReference type="ARBA" id="ARBA00001933"/>
    </source>
</evidence>
<comment type="similarity">
    <text evidence="2 7">Belongs to the glycogen phosphorylase family.</text>
</comment>
<dbReference type="Gene3D" id="3.40.50.2000">
    <property type="entry name" value="Glycogen Phosphorylase B"/>
    <property type="match status" value="1"/>
</dbReference>
<dbReference type="Proteomes" id="UP000014316">
    <property type="component" value="Unassembled WGS sequence"/>
</dbReference>
<proteinExistence type="inferred from homology"/>
<dbReference type="EMBL" id="ANJW01000693">
    <property type="protein sequence ID" value="EPC51836.1"/>
    <property type="molecule type" value="Genomic_DNA"/>
</dbReference>
<dbReference type="GO" id="GO:0005737">
    <property type="term" value="C:cytoplasm"/>
    <property type="evidence" value="ECO:0007669"/>
    <property type="project" value="TreeGrafter"/>
</dbReference>
<feature type="non-terminal residue" evidence="8">
    <location>
        <position position="327"/>
    </location>
</feature>
<gene>
    <name evidence="8" type="ORF">Lpp123_11646</name>
</gene>
<comment type="function">
    <text evidence="7">Allosteric enzyme that catalyzes the rate-limiting step in glycogen catabolism, the phosphorolytic cleavage of glycogen to produce glucose-1-phosphate, and plays a central role in maintaining cellular and organismal glucose homeostasis.</text>
</comment>
<dbReference type="AlphaFoldDB" id="A0A829G4F1"/>
<keyword evidence="6 7" id="KW-0119">Carbohydrate metabolism</keyword>
<dbReference type="Pfam" id="PF00343">
    <property type="entry name" value="Phosphorylase"/>
    <property type="match status" value="1"/>
</dbReference>
<comment type="catalytic activity">
    <reaction evidence="7">
        <text>[(1-&gt;4)-alpha-D-glucosyl](n) + phosphate = [(1-&gt;4)-alpha-D-glucosyl](n-1) + alpha-D-glucose 1-phosphate</text>
        <dbReference type="Rhea" id="RHEA:41732"/>
        <dbReference type="Rhea" id="RHEA-COMP:9584"/>
        <dbReference type="Rhea" id="RHEA-COMP:9586"/>
        <dbReference type="ChEBI" id="CHEBI:15444"/>
        <dbReference type="ChEBI" id="CHEBI:43474"/>
        <dbReference type="ChEBI" id="CHEBI:58601"/>
        <dbReference type="EC" id="2.4.1.1"/>
    </reaction>
</comment>